<protein>
    <submittedName>
        <fullName evidence="3">GTPase</fullName>
    </submittedName>
</protein>
<dbReference type="SUPFAM" id="SSF52540">
    <property type="entry name" value="P-loop containing nucleoside triphosphate hydrolases"/>
    <property type="match status" value="1"/>
</dbReference>
<keyword evidence="1" id="KW-0175">Coiled coil</keyword>
<gene>
    <name evidence="3" type="ORF">AB5J54_02500</name>
</gene>
<reference evidence="3" key="1">
    <citation type="submission" date="2024-07" db="EMBL/GenBank/DDBJ databases">
        <authorList>
            <person name="Yu S.T."/>
        </authorList>
    </citation>
    <scope>NUCLEOTIDE SEQUENCE</scope>
    <source>
        <strain evidence="3">R44</strain>
    </source>
</reference>
<feature type="coiled-coil region" evidence="1">
    <location>
        <begin position="268"/>
        <end position="295"/>
    </location>
</feature>
<dbReference type="InterPro" id="IPR006073">
    <property type="entry name" value="GTP-bd"/>
</dbReference>
<proteinExistence type="predicted"/>
<name>A0AB39SSJ8_9ACTN</name>
<dbReference type="RefSeq" id="WP_369142194.1">
    <property type="nucleotide sequence ID" value="NZ_CP163444.1"/>
</dbReference>
<dbReference type="Pfam" id="PF01926">
    <property type="entry name" value="MMR_HSR1"/>
    <property type="match status" value="1"/>
</dbReference>
<evidence type="ECO:0000256" key="1">
    <source>
        <dbReference type="SAM" id="Coils"/>
    </source>
</evidence>
<dbReference type="AlphaFoldDB" id="A0AB39SSJ8"/>
<evidence type="ECO:0000259" key="2">
    <source>
        <dbReference type="Pfam" id="PF01926"/>
    </source>
</evidence>
<dbReference type="GO" id="GO:0005525">
    <property type="term" value="F:GTP binding"/>
    <property type="evidence" value="ECO:0007669"/>
    <property type="project" value="InterPro"/>
</dbReference>
<dbReference type="InterPro" id="IPR027417">
    <property type="entry name" value="P-loop_NTPase"/>
</dbReference>
<accession>A0AB39SSJ8</accession>
<organism evidence="3">
    <name type="scientific">Streptomyces sp. R44</name>
    <dbReference type="NCBI Taxonomy" id="3238633"/>
    <lineage>
        <taxon>Bacteria</taxon>
        <taxon>Bacillati</taxon>
        <taxon>Actinomycetota</taxon>
        <taxon>Actinomycetes</taxon>
        <taxon>Kitasatosporales</taxon>
        <taxon>Streptomycetaceae</taxon>
        <taxon>Streptomyces</taxon>
    </lineage>
</organism>
<evidence type="ECO:0000313" key="3">
    <source>
        <dbReference type="EMBL" id="XDQ69453.1"/>
    </source>
</evidence>
<feature type="domain" description="G" evidence="2">
    <location>
        <begin position="53"/>
        <end position="165"/>
    </location>
</feature>
<sequence length="580" mass="61124">MTDGDSVDAPKNDGGLNAPVLALTARAEEVLNAHSRTRGLTASLPRADTSPLRIALTGPYSAGKSTLIAALLRLPSAAVGELVDAAPKTHEPTPYEWNGVTLVDLPGTLSGIDEHSDAARRGVRGADALVIVTTSELPGEAETRAILRTLDADGFADRSVVVVNKMNAENSDRDVILDEVRGRLGPFADRVPIVPADARDYVDAVNDPALSAAQRESLVAESGIDALTAELRRIIAPGVSGVRPKAQAFELLRVLTDAERQWVLNGEERGAAETAKQAEESISRAKERVLSALKRESEVVASRITTAGDRAAAGVSEKDGIVPGHVARAVQEELECASTEFDARFSTSVRTAFDALVAEYGTGVPEPESWVNGIEAPDPTIDASPGDASPLAQGAKEAAKKAAKAGAAKAHEWIGKVADGGSGPGSAASAVVEKLSKNRVGQKVLDAGGKVSDGVGKFKPWGKTKAAGKVAGAAGKVQWVLAVMGPLMDLASVAQDQSRWMAVNKLRKQIRNHFDEEAREQRTALTDAGERYLNEWIAEVERSLSGLMERGLKIKAEREAALTAIKGLRDEAEKLVGPTR</sequence>
<dbReference type="Gene3D" id="3.40.50.300">
    <property type="entry name" value="P-loop containing nucleotide triphosphate hydrolases"/>
    <property type="match status" value="1"/>
</dbReference>
<dbReference type="EMBL" id="CP163444">
    <property type="protein sequence ID" value="XDQ69453.1"/>
    <property type="molecule type" value="Genomic_DNA"/>
</dbReference>